<gene>
    <name evidence="3" type="ORF">SAMN05444584_0398</name>
</gene>
<evidence type="ECO:0000313" key="3">
    <source>
        <dbReference type="EMBL" id="SNQ28475.1"/>
    </source>
</evidence>
<protein>
    <recommendedName>
        <fullName evidence="5">Lipoprotein</fullName>
    </recommendedName>
</protein>
<sequence length="78" mass="7785">MKKNVFIVLALATPLLLSACGKKSEDTAATNQSASAPATETAAPTSADQQAQINSLDKPVMDDSSASASAPAASTPAH</sequence>
<reference evidence="4" key="1">
    <citation type="submission" date="2017-06" db="EMBL/GenBank/DDBJ databases">
        <authorList>
            <person name="Varghese N."/>
            <person name="Submissions S."/>
        </authorList>
    </citation>
    <scope>NUCLEOTIDE SEQUENCE [LARGE SCALE GENOMIC DNA]</scope>
    <source>
        <strain evidence="4">ANC 5114</strain>
    </source>
</reference>
<feature type="signal peptide" evidence="2">
    <location>
        <begin position="1"/>
        <end position="19"/>
    </location>
</feature>
<evidence type="ECO:0000256" key="1">
    <source>
        <dbReference type="SAM" id="MobiDB-lite"/>
    </source>
</evidence>
<feature type="compositionally biased region" description="Low complexity" evidence="1">
    <location>
        <begin position="33"/>
        <end position="47"/>
    </location>
</feature>
<dbReference type="PROSITE" id="PS51257">
    <property type="entry name" value="PROKAR_LIPOPROTEIN"/>
    <property type="match status" value="1"/>
</dbReference>
<name>A0A217ED91_9GAMM</name>
<dbReference type="RefSeq" id="WP_088822521.1">
    <property type="nucleotide sequence ID" value="NZ_FZLN01000001.1"/>
</dbReference>
<feature type="chain" id="PRO_5013188495" description="Lipoprotein" evidence="2">
    <location>
        <begin position="20"/>
        <end position="78"/>
    </location>
</feature>
<organism evidence="3 4">
    <name type="scientific">Acinetobacter apis</name>
    <dbReference type="NCBI Taxonomy" id="1229165"/>
    <lineage>
        <taxon>Bacteria</taxon>
        <taxon>Pseudomonadati</taxon>
        <taxon>Pseudomonadota</taxon>
        <taxon>Gammaproteobacteria</taxon>
        <taxon>Moraxellales</taxon>
        <taxon>Moraxellaceae</taxon>
        <taxon>Acinetobacter</taxon>
    </lineage>
</organism>
<dbReference type="EMBL" id="FZLN01000001">
    <property type="protein sequence ID" value="SNQ28475.1"/>
    <property type="molecule type" value="Genomic_DNA"/>
</dbReference>
<evidence type="ECO:0000313" key="4">
    <source>
        <dbReference type="Proteomes" id="UP000243463"/>
    </source>
</evidence>
<feature type="region of interest" description="Disordered" evidence="1">
    <location>
        <begin position="22"/>
        <end position="78"/>
    </location>
</feature>
<accession>A0A217ED91</accession>
<evidence type="ECO:0008006" key="5">
    <source>
        <dbReference type="Google" id="ProtNLM"/>
    </source>
</evidence>
<feature type="compositionally biased region" description="Low complexity" evidence="1">
    <location>
        <begin position="64"/>
        <end position="78"/>
    </location>
</feature>
<proteinExistence type="predicted"/>
<dbReference type="Proteomes" id="UP000243463">
    <property type="component" value="Unassembled WGS sequence"/>
</dbReference>
<evidence type="ECO:0000256" key="2">
    <source>
        <dbReference type="SAM" id="SignalP"/>
    </source>
</evidence>
<dbReference type="AlphaFoldDB" id="A0A217ED91"/>
<keyword evidence="2" id="KW-0732">Signal</keyword>
<keyword evidence="4" id="KW-1185">Reference proteome</keyword>
<dbReference type="OrthoDB" id="6713469at2"/>